<dbReference type="SUPFAM" id="SSF52833">
    <property type="entry name" value="Thioredoxin-like"/>
    <property type="match status" value="1"/>
</dbReference>
<dbReference type="InterPro" id="IPR000626">
    <property type="entry name" value="Ubiquitin-like_dom"/>
</dbReference>
<evidence type="ECO:0000259" key="3">
    <source>
        <dbReference type="PROSITE" id="PS50033"/>
    </source>
</evidence>
<proteinExistence type="predicted"/>
<reference evidence="5 6" key="1">
    <citation type="submission" date="2022-12" db="EMBL/GenBank/DDBJ databases">
        <title>Chromosome-level genome of Tegillarca granosa.</title>
        <authorList>
            <person name="Kim J."/>
        </authorList>
    </citation>
    <scope>NUCLEOTIDE SEQUENCE [LARGE SCALE GENOMIC DNA]</scope>
    <source>
        <strain evidence="5">Teg-2019</strain>
        <tissue evidence="5">Adductor muscle</tissue>
    </source>
</reference>
<feature type="domain" description="UBX" evidence="3">
    <location>
        <begin position="561"/>
        <end position="614"/>
    </location>
</feature>
<evidence type="ECO:0000256" key="1">
    <source>
        <dbReference type="SAM" id="MobiDB-lite"/>
    </source>
</evidence>
<dbReference type="Pfam" id="PF00789">
    <property type="entry name" value="UBX"/>
    <property type="match status" value="1"/>
</dbReference>
<organism evidence="5 6">
    <name type="scientific">Tegillarca granosa</name>
    <name type="common">Malaysian cockle</name>
    <name type="synonym">Anadara granosa</name>
    <dbReference type="NCBI Taxonomy" id="220873"/>
    <lineage>
        <taxon>Eukaryota</taxon>
        <taxon>Metazoa</taxon>
        <taxon>Spiralia</taxon>
        <taxon>Lophotrochozoa</taxon>
        <taxon>Mollusca</taxon>
        <taxon>Bivalvia</taxon>
        <taxon>Autobranchia</taxon>
        <taxon>Pteriomorphia</taxon>
        <taxon>Arcoida</taxon>
        <taxon>Arcoidea</taxon>
        <taxon>Arcidae</taxon>
        <taxon>Tegillarca</taxon>
    </lineage>
</organism>
<evidence type="ECO:0000256" key="2">
    <source>
        <dbReference type="SAM" id="Phobius"/>
    </source>
</evidence>
<sequence>MADFEREQMLANFQACTQLEDIETCIEVLDQNGWNLMRAIQSVMPPSDVERHEDFASPVGMFANIDQSTSVHSEPIPMSETTVPDSFMPFDPGSASGPYSPEPSTSFGPRSVRYSRMLHFTVEYRDKNIKLNVSDTEHVGKIKELLQDELGIPVGKQELRGWAKSKVDDKKILKDLHLPLENNLFLLTPEIPSPTVVKPSSAMESLTRNYMLQINYRKNGETQEYGLNFPGSKTIREVKDDIFALTNIAPRHQIWSGWPEAAWKDEDESSAGVDIEISDDEEYHDTFPCEEDLFEHEDDNHIKMPENVIDETDALEHFIKEFNDRYGECHPVFYVGTLDDALKEALNTKAKDRKLLAVYLHHDSSILANVFCSQILCKESIVQYLSNNFITWAWDMTNDTNSARFITMATRQFGSVAASQIRCYKPDQLPVLLIISRSRATNEVVDIIPGSVTLDELMMRLIQVSDVFHEQQRADILEEEEREAREMIRQEQDDAYKASLAADRAKAEAMKEEQEKLDKLRQEQEQLKMIEDQKKQMEEERKLARQESAKTKIPEEPPEKTTEPVSKFRIRTPKGETLERRFLASEPVKYLKYYIMSLGYLLEEYKVLTTYPRRDHTMFWWSILCFGGAYYVLVEVYVFFSILCFAGAYCVLVEVDLFSVYLRQISTLEDSKSLEELKLFPQETLIIEERS</sequence>
<protein>
    <recommendedName>
        <fullName evidence="7">FAS-associated factor 1</fullName>
    </recommendedName>
</protein>
<dbReference type="InterPro" id="IPR049483">
    <property type="entry name" value="FAF1_2-like_UAS"/>
</dbReference>
<dbReference type="PANTHER" id="PTHR23322:SF96">
    <property type="entry name" value="FAS-ASSOCIATED FACTOR 1"/>
    <property type="match status" value="1"/>
</dbReference>
<dbReference type="CDD" id="cd17129">
    <property type="entry name" value="Ubl1_FAF1"/>
    <property type="match status" value="1"/>
</dbReference>
<feature type="domain" description="Ubiquitin-like" evidence="4">
    <location>
        <begin position="118"/>
        <end position="187"/>
    </location>
</feature>
<keyword evidence="2" id="KW-0812">Transmembrane</keyword>
<dbReference type="Proteomes" id="UP001217089">
    <property type="component" value="Unassembled WGS sequence"/>
</dbReference>
<dbReference type="CDD" id="cd14413">
    <property type="entry name" value="UBA_FAF1"/>
    <property type="match status" value="1"/>
</dbReference>
<dbReference type="InterPro" id="IPR044541">
    <property type="entry name" value="FAF1_UBA"/>
</dbReference>
<dbReference type="Gene3D" id="3.10.20.90">
    <property type="entry name" value="Phosphatidylinositol 3-kinase Catalytic Subunit, Chain A, domain 1"/>
    <property type="match status" value="3"/>
</dbReference>
<dbReference type="InterPro" id="IPR006577">
    <property type="entry name" value="UAS"/>
</dbReference>
<keyword evidence="2" id="KW-1133">Transmembrane helix</keyword>
<dbReference type="SUPFAM" id="SSF54236">
    <property type="entry name" value="Ubiquitin-like"/>
    <property type="match status" value="2"/>
</dbReference>
<dbReference type="Pfam" id="PF21021">
    <property type="entry name" value="FAF1"/>
    <property type="match status" value="1"/>
</dbReference>
<evidence type="ECO:0000313" key="5">
    <source>
        <dbReference type="EMBL" id="KAJ8305447.1"/>
    </source>
</evidence>
<dbReference type="Gene3D" id="1.10.8.10">
    <property type="entry name" value="DNA helicase RuvA subunit, C-terminal domain"/>
    <property type="match status" value="1"/>
</dbReference>
<dbReference type="Pfam" id="PF14555">
    <property type="entry name" value="UBA_4"/>
    <property type="match status" value="1"/>
</dbReference>
<dbReference type="PROSITE" id="PS50033">
    <property type="entry name" value="UBX"/>
    <property type="match status" value="1"/>
</dbReference>
<keyword evidence="2" id="KW-0472">Membrane</keyword>
<dbReference type="InterPro" id="IPR001012">
    <property type="entry name" value="UBX_dom"/>
</dbReference>
<dbReference type="Gene3D" id="3.40.30.10">
    <property type="entry name" value="Glutaredoxin"/>
    <property type="match status" value="1"/>
</dbReference>
<evidence type="ECO:0000313" key="6">
    <source>
        <dbReference type="Proteomes" id="UP001217089"/>
    </source>
</evidence>
<gene>
    <name evidence="5" type="ORF">KUTeg_015992</name>
</gene>
<evidence type="ECO:0008006" key="7">
    <source>
        <dbReference type="Google" id="ProtNLM"/>
    </source>
</evidence>
<dbReference type="InterPro" id="IPR036249">
    <property type="entry name" value="Thioredoxin-like_sf"/>
</dbReference>
<keyword evidence="6" id="KW-1185">Reference proteome</keyword>
<dbReference type="PROSITE" id="PS50053">
    <property type="entry name" value="UBIQUITIN_2"/>
    <property type="match status" value="1"/>
</dbReference>
<dbReference type="InterPro" id="IPR050730">
    <property type="entry name" value="UBX_domain-protein"/>
</dbReference>
<evidence type="ECO:0000259" key="4">
    <source>
        <dbReference type="PROSITE" id="PS50053"/>
    </source>
</evidence>
<feature type="compositionally biased region" description="Basic and acidic residues" evidence="1">
    <location>
        <begin position="534"/>
        <end position="562"/>
    </location>
</feature>
<accession>A0ABQ9ENE2</accession>
<dbReference type="InterPro" id="IPR029071">
    <property type="entry name" value="Ubiquitin-like_domsf"/>
</dbReference>
<dbReference type="PANTHER" id="PTHR23322">
    <property type="entry name" value="FAS-ASSOCIATED PROTEIN"/>
    <property type="match status" value="1"/>
</dbReference>
<dbReference type="EMBL" id="JARBDR010000813">
    <property type="protein sequence ID" value="KAJ8305447.1"/>
    <property type="molecule type" value="Genomic_DNA"/>
</dbReference>
<feature type="transmembrane region" description="Helical" evidence="2">
    <location>
        <begin position="618"/>
        <end position="634"/>
    </location>
</feature>
<dbReference type="SMART" id="SM00594">
    <property type="entry name" value="UAS"/>
    <property type="match status" value="1"/>
</dbReference>
<comment type="caution">
    <text evidence="5">The sequence shown here is derived from an EMBL/GenBank/DDBJ whole genome shotgun (WGS) entry which is preliminary data.</text>
</comment>
<feature type="region of interest" description="Disordered" evidence="1">
    <location>
        <begin position="534"/>
        <end position="565"/>
    </location>
</feature>
<name>A0ABQ9ENE2_TEGGR</name>